<dbReference type="SUPFAM" id="SSF56801">
    <property type="entry name" value="Acetyl-CoA synthetase-like"/>
    <property type="match status" value="2"/>
</dbReference>
<dbReference type="InterPro" id="IPR045851">
    <property type="entry name" value="AMP-bd_C_sf"/>
</dbReference>
<comment type="caution">
    <text evidence="6">The sequence shown here is derived from an EMBL/GenBank/DDBJ whole genome shotgun (WGS) entry which is preliminary data.</text>
</comment>
<dbReference type="InterPro" id="IPR000873">
    <property type="entry name" value="AMP-dep_synth/lig_dom"/>
</dbReference>
<dbReference type="PANTHER" id="PTHR45527">
    <property type="entry name" value="NONRIBOSOMAL PEPTIDE SYNTHETASE"/>
    <property type="match status" value="1"/>
</dbReference>
<evidence type="ECO:0000313" key="7">
    <source>
        <dbReference type="Proteomes" id="UP001165590"/>
    </source>
</evidence>
<evidence type="ECO:0000256" key="4">
    <source>
        <dbReference type="SAM" id="MobiDB-lite"/>
    </source>
</evidence>
<dbReference type="InterPro" id="IPR020845">
    <property type="entry name" value="AMP-binding_CS"/>
</dbReference>
<dbReference type="Pfam" id="PF00550">
    <property type="entry name" value="PP-binding"/>
    <property type="match status" value="1"/>
</dbReference>
<evidence type="ECO:0000313" key="6">
    <source>
        <dbReference type="EMBL" id="MCX4237054.1"/>
    </source>
</evidence>
<keyword evidence="7" id="KW-1185">Reference proteome</keyword>
<dbReference type="SUPFAM" id="SSF52777">
    <property type="entry name" value="CoA-dependent acyltransferases"/>
    <property type="match status" value="2"/>
</dbReference>
<dbReference type="SUPFAM" id="SSF47336">
    <property type="entry name" value="ACP-like"/>
    <property type="match status" value="1"/>
</dbReference>
<dbReference type="PANTHER" id="PTHR45527:SF1">
    <property type="entry name" value="FATTY ACID SYNTHASE"/>
    <property type="match status" value="1"/>
</dbReference>
<dbReference type="CDD" id="cd19531">
    <property type="entry name" value="LCL_NRPS-like"/>
    <property type="match status" value="1"/>
</dbReference>
<dbReference type="Pfam" id="PF00668">
    <property type="entry name" value="Condensation"/>
    <property type="match status" value="1"/>
</dbReference>
<feature type="domain" description="Carrier" evidence="5">
    <location>
        <begin position="485"/>
        <end position="560"/>
    </location>
</feature>
<dbReference type="Gene3D" id="3.30.559.30">
    <property type="entry name" value="Nonribosomal peptide synthetase, condensation domain"/>
    <property type="match status" value="1"/>
</dbReference>
<accession>A0ABT3VAT4</accession>
<keyword evidence="3" id="KW-0597">Phosphoprotein</keyword>
<dbReference type="Pfam" id="PF00501">
    <property type="entry name" value="AMP-binding"/>
    <property type="match status" value="3"/>
</dbReference>
<dbReference type="Gene3D" id="3.40.50.12780">
    <property type="entry name" value="N-terminal domain of ligase-like"/>
    <property type="match status" value="3"/>
</dbReference>
<dbReference type="RefSeq" id="WP_267029495.1">
    <property type="nucleotide sequence ID" value="NZ_JAIFZO010000002.1"/>
</dbReference>
<dbReference type="PROSITE" id="PS50075">
    <property type="entry name" value="CARRIER"/>
    <property type="match status" value="1"/>
</dbReference>
<dbReference type="Gene3D" id="3.30.559.10">
    <property type="entry name" value="Chloramphenicol acetyltransferase-like domain"/>
    <property type="match status" value="1"/>
</dbReference>
<dbReference type="InterPro" id="IPR042099">
    <property type="entry name" value="ANL_N_sf"/>
</dbReference>
<keyword evidence="2" id="KW-0596">Phosphopantetheine</keyword>
<evidence type="ECO:0000256" key="3">
    <source>
        <dbReference type="ARBA" id="ARBA00022553"/>
    </source>
</evidence>
<dbReference type="PROSITE" id="PS00455">
    <property type="entry name" value="AMP_BINDING"/>
    <property type="match status" value="1"/>
</dbReference>
<dbReference type="Pfam" id="PF13193">
    <property type="entry name" value="AMP-binding_C"/>
    <property type="match status" value="1"/>
</dbReference>
<dbReference type="InterPro" id="IPR023213">
    <property type="entry name" value="CAT-like_dom_sf"/>
</dbReference>
<comment type="cofactor">
    <cofactor evidence="1">
        <name>pantetheine 4'-phosphate</name>
        <dbReference type="ChEBI" id="CHEBI:47942"/>
    </cofactor>
</comment>
<dbReference type="SMART" id="SM00823">
    <property type="entry name" value="PKS_PP"/>
    <property type="match status" value="1"/>
</dbReference>
<dbReference type="Gene3D" id="3.30.300.30">
    <property type="match status" value="2"/>
</dbReference>
<dbReference type="EMBL" id="JAIFZO010000002">
    <property type="protein sequence ID" value="MCX4237054.1"/>
    <property type="molecule type" value="Genomic_DNA"/>
</dbReference>
<organism evidence="6 7">
    <name type="scientific">Streptomyces ortus</name>
    <dbReference type="NCBI Taxonomy" id="2867268"/>
    <lineage>
        <taxon>Bacteria</taxon>
        <taxon>Bacillati</taxon>
        <taxon>Actinomycetota</taxon>
        <taxon>Actinomycetes</taxon>
        <taxon>Kitasatosporales</taxon>
        <taxon>Streptomycetaceae</taxon>
        <taxon>Streptomyces</taxon>
    </lineage>
</organism>
<dbReference type="Proteomes" id="UP001165590">
    <property type="component" value="Unassembled WGS sequence"/>
</dbReference>
<evidence type="ECO:0000256" key="2">
    <source>
        <dbReference type="ARBA" id="ARBA00022450"/>
    </source>
</evidence>
<dbReference type="InterPro" id="IPR001242">
    <property type="entry name" value="Condensation_dom"/>
</dbReference>
<dbReference type="InterPro" id="IPR009081">
    <property type="entry name" value="PP-bd_ACP"/>
</dbReference>
<feature type="region of interest" description="Disordered" evidence="4">
    <location>
        <begin position="1498"/>
        <end position="1528"/>
    </location>
</feature>
<name>A0ABT3VAT4_9ACTN</name>
<dbReference type="CDD" id="cd05930">
    <property type="entry name" value="A_NRPS"/>
    <property type="match status" value="1"/>
</dbReference>
<feature type="compositionally biased region" description="Pro residues" evidence="4">
    <location>
        <begin position="1507"/>
        <end position="1528"/>
    </location>
</feature>
<dbReference type="NCBIfam" id="TIGR01733">
    <property type="entry name" value="AA-adenyl-dom"/>
    <property type="match status" value="1"/>
</dbReference>
<protein>
    <submittedName>
        <fullName evidence="6">Amino acid adenylation domain-containing protein</fullName>
    </submittedName>
</protein>
<evidence type="ECO:0000256" key="1">
    <source>
        <dbReference type="ARBA" id="ARBA00001957"/>
    </source>
</evidence>
<sequence length="1528" mass="160479">MKTPLLHEAFLKHALRSPDAPALLWSGGTMTYGTLERRSAVLADRLLAAGVGRGDLVGVCVARGPALPTALLAVMRAGAAWVPLDPSYPQDRLEYMLGDSGVSLVIADGASARRLPAGVRVLDPEGAAETAPAALPSVGRGDLAYVIYTSGSTGRPKGVLVEHGSVAATIAGMRAEWGVGAGERVLQFAPSSFDASVLETGVALTGGAALVLADADSVVPGPGLVDLMDRFAVTFTLLPPSVVAALPEAELPALRTLVCGGEALPAEIVARWGRGRRVFNAYGPTEISIVATTGEVSGSGTPDIGRPLPGVRIDLLDKEGLPVPDGEVGELVVSGAGVTRGYLGRPALTAERYVPTGHGRAYRTGDLARRLPDGRYAYAGRADHQVKIRGFRVEPGEIAEVLRAHPAVSDSVVVARGTVLVGYVSAPDAPVHPADLRTWCARTLPAHMVPSTVVVLPALPLTPSGKVDRQALPSPYRSGVSSGDEPATPTERAVAALMSELLGGTPAGATDDFFQLGGHSLLVGRLAARIRGDLGTDIPLSHLFHHATPRKIAALVDGGASLDDGETVPQAPPMRHADRTRPIPLSFPQERVWFLEQLSPLNQAYRMQATLTLRGPLDMTALRAALTELVRRHEILRTAFREVDGVPAQCPVEMDAITFDVPLVDLSALSEAEREDAWQELTAKEQATPFDLDAPPLARWVVARDAPDTHRLLHVEHHLVHDGWSFAVFVKELTALYSVFAEGAAAPPEPRFQFADLAAWQRSWLDGPVMDRYLDHWAKALEGAPAALELPTDRPRPPEFTFRGDVVRLTLDPDEYHRLRERAREFGVTLYSTMLTAFAALLSRYADQTDFVLGVGVANRRLAEAERLIGMMVNTVPLRVRLDGDPTFRQLLEQVHGTAVEGYTWQDVPLQRLVKAVAPTRDLSRNPLFSAMFSFHDSAVPDLDFAGLRGEVFMGHNGTAKADLNIVAIPRAEQRVGKRPSSEDDSLTIIWEYATDLFDAETMRNMVRAYRDLLRAALDEPDLPVSRFRLTSAAPAPAAEAASAGPTVVELVERHIAEHPGRTALSAGQAAVTYGELGARADRLAGVLSRQGAGPGRPAALRLPPGTDLVAALLAAARTGVPARVLTPGTEPATTTTTTEALITETEIREAEGATPGAGVAAQGARAAIREAGAAARGSGVAAQGAEVAGPGGRGGGLRSADSGVLALVGRAEVTRAALTGAVAALDALGFGAGHVPQTAEADSSLFLLEVWTTLARGGTLVLTGPQAPSPAALAALLAGRQEPFSALLLPDTTVNTLLAHHREALAHGTGAVLAIGADTDPAALREPVGVRLATGFGTPGLPLALYRAHDGVPGPTAVVVPVGLPVPGVAAAVLDGHGEPLPAGVPGELHLARGAGARFTPTGHRARHTAAGGFEILGRTGAWPTVSGFRVAPYETRTRLTSHRGIAEAAVFSADGELHAYLVPHTGSVIPDDGELVDFLAESLPDYQIPARFTAVPTLPARATRPPAPRPATHPPVTAPAPDPRSR</sequence>
<dbReference type="Gene3D" id="1.10.1200.10">
    <property type="entry name" value="ACP-like"/>
    <property type="match status" value="1"/>
</dbReference>
<dbReference type="InterPro" id="IPR025110">
    <property type="entry name" value="AMP-bd_C"/>
</dbReference>
<dbReference type="InterPro" id="IPR036736">
    <property type="entry name" value="ACP-like_sf"/>
</dbReference>
<proteinExistence type="predicted"/>
<reference evidence="6" key="1">
    <citation type="journal article" date="2022" name="bioRxiv">
        <title>Discovery and biosynthetic assessment of Streptomyces ortus sp nov. isolated from a deep-sea sponge.</title>
        <authorList>
            <person name="Williams S.E."/>
        </authorList>
    </citation>
    <scope>NUCLEOTIDE SEQUENCE</scope>
    <source>
        <strain evidence="6">A15ISP2-DRY2</strain>
    </source>
</reference>
<dbReference type="InterPro" id="IPR020806">
    <property type="entry name" value="PKS_PP-bd"/>
</dbReference>
<gene>
    <name evidence="6" type="ORF">K3769_30665</name>
</gene>
<feature type="region of interest" description="Disordered" evidence="4">
    <location>
        <begin position="467"/>
        <end position="488"/>
    </location>
</feature>
<dbReference type="InterPro" id="IPR010071">
    <property type="entry name" value="AA_adenyl_dom"/>
</dbReference>
<evidence type="ECO:0000259" key="5">
    <source>
        <dbReference type="PROSITE" id="PS50075"/>
    </source>
</evidence>